<protein>
    <submittedName>
        <fullName evidence="1">Uncharacterized protein</fullName>
    </submittedName>
</protein>
<name>A0A1D6J6G4_MAIZE</name>
<organism evidence="1">
    <name type="scientific">Zea mays</name>
    <name type="common">Maize</name>
    <dbReference type="NCBI Taxonomy" id="4577"/>
    <lineage>
        <taxon>Eukaryota</taxon>
        <taxon>Viridiplantae</taxon>
        <taxon>Streptophyta</taxon>
        <taxon>Embryophyta</taxon>
        <taxon>Tracheophyta</taxon>
        <taxon>Spermatophyta</taxon>
        <taxon>Magnoliopsida</taxon>
        <taxon>Liliopsida</taxon>
        <taxon>Poales</taxon>
        <taxon>Poaceae</taxon>
        <taxon>PACMAD clade</taxon>
        <taxon>Panicoideae</taxon>
        <taxon>Andropogonodae</taxon>
        <taxon>Andropogoneae</taxon>
        <taxon>Tripsacinae</taxon>
        <taxon>Zea</taxon>
    </lineage>
</organism>
<gene>
    <name evidence="1" type="ORF">ZEAMMB73_Zm00001d025318</name>
</gene>
<evidence type="ECO:0000313" key="1">
    <source>
        <dbReference type="EMBL" id="AQK43512.1"/>
    </source>
</evidence>
<sequence length="228" mass="25616">MRVTIIAPESLSCHIEVSENTMEAPTSTGPPSAEAAEMGLLRDLHKAIKQTELVLISVNPTIQSIRNYEKSSSTTGTVYGGYDSPKLTYSGHVKMWQGSNKKFRTRRPPCLLFFYLISLLFFLLLKHEASLKRDDKVQYQLHVAEMEAVSVAMPPVYVNHGNDGGPAVKDIHMENFSVTIDLIQEATLTIVFGRHYGEYFVLFDRFQFVDSSGLMTIASLHPEAMRKE</sequence>
<dbReference type="AlphaFoldDB" id="A0A1D6J6G4"/>
<dbReference type="EMBL" id="CM000786">
    <property type="protein sequence ID" value="AQK43512.1"/>
    <property type="molecule type" value="Genomic_DNA"/>
</dbReference>
<dbReference type="InParanoid" id="A0A1D6J6G4"/>
<proteinExistence type="predicted"/>
<accession>A0A1D6J6G4</accession>
<dbReference type="ExpressionAtlas" id="A0A1D6J6G4">
    <property type="expression patterns" value="baseline and differential"/>
</dbReference>
<reference evidence="1" key="1">
    <citation type="submission" date="2015-12" db="EMBL/GenBank/DDBJ databases">
        <title>Update maize B73 reference genome by single molecule sequencing technologies.</title>
        <authorList>
            <consortium name="Maize Genome Sequencing Project"/>
            <person name="Ware D."/>
        </authorList>
    </citation>
    <scope>NUCLEOTIDE SEQUENCE</scope>
    <source>
        <tissue evidence="1">Seedling</tissue>
    </source>
</reference>
<dbReference type="STRING" id="4577.A0A1D6J6G4"/>